<keyword evidence="4" id="KW-0964">Secreted</keyword>
<sequence>MRVSSTYLTAIMTRSFERNSGKISKIIEQQSTGKRVNLPSDDPIASSQLVNLQRENSVLKQFQSNISRLQTSLSQQETVVTAINQQTDAIIDDLLSAANASHSRADMGSFAHSIDGKIESVIAALNQKNEDNHALFGGTLSDIQPIVFDAKTQQYRYQGNDQTRETTVANGINIKENTLMSGVFSKAGSDLEVLNQLTALSSKMKNSKIVPSSYLAELQSAHEMMLQASKKLGATFTDLGGRQNRLSMLAEAHTDIATSNSQAMDELANSNPAQASTDLNLYKMSIQASGMTYMKISQLSLFNYMS</sequence>
<dbReference type="Gene3D" id="1.20.1330.10">
    <property type="entry name" value="f41 fragment of flagellin, N-terminal domain"/>
    <property type="match status" value="1"/>
</dbReference>
<feature type="domain" description="Flagellin N-terminal" evidence="6">
    <location>
        <begin position="3"/>
        <end position="127"/>
    </location>
</feature>
<dbReference type="PANTHER" id="PTHR42792">
    <property type="entry name" value="FLAGELLIN"/>
    <property type="match status" value="1"/>
</dbReference>
<dbReference type="AlphaFoldDB" id="A0AB39VSE0"/>
<proteinExistence type="inferred from homology"/>
<keyword evidence="5" id="KW-0975">Bacterial flagellum</keyword>
<dbReference type="PANTHER" id="PTHR42792:SF1">
    <property type="entry name" value="FLAGELLAR HOOK-ASSOCIATED PROTEIN 3"/>
    <property type="match status" value="1"/>
</dbReference>
<name>A0AB39VSE0_9GAMM</name>
<gene>
    <name evidence="7" type="ORF">AB3G37_00150</name>
</gene>
<dbReference type="GO" id="GO:0005576">
    <property type="term" value="C:extracellular region"/>
    <property type="evidence" value="ECO:0007669"/>
    <property type="project" value="UniProtKB-SubCell"/>
</dbReference>
<dbReference type="Pfam" id="PF00669">
    <property type="entry name" value="Flagellin_N"/>
    <property type="match status" value="1"/>
</dbReference>
<dbReference type="GO" id="GO:0005198">
    <property type="term" value="F:structural molecule activity"/>
    <property type="evidence" value="ECO:0007669"/>
    <property type="project" value="InterPro"/>
</dbReference>
<dbReference type="InterPro" id="IPR001492">
    <property type="entry name" value="Flagellin"/>
</dbReference>
<evidence type="ECO:0000256" key="2">
    <source>
        <dbReference type="ARBA" id="ARBA00004613"/>
    </source>
</evidence>
<evidence type="ECO:0000256" key="4">
    <source>
        <dbReference type="ARBA" id="ARBA00022525"/>
    </source>
</evidence>
<keyword evidence="7" id="KW-0966">Cell projection</keyword>
<evidence type="ECO:0000256" key="5">
    <source>
        <dbReference type="ARBA" id="ARBA00023143"/>
    </source>
</evidence>
<evidence type="ECO:0000313" key="7">
    <source>
        <dbReference type="EMBL" id="XDU72582.1"/>
    </source>
</evidence>
<organism evidence="7">
    <name type="scientific">Rouxiella sp. WC2420</name>
    <dbReference type="NCBI Taxonomy" id="3234145"/>
    <lineage>
        <taxon>Bacteria</taxon>
        <taxon>Pseudomonadati</taxon>
        <taxon>Pseudomonadota</taxon>
        <taxon>Gammaproteobacteria</taxon>
        <taxon>Enterobacterales</taxon>
        <taxon>Yersiniaceae</taxon>
        <taxon>Rouxiella</taxon>
    </lineage>
</organism>
<dbReference type="SUPFAM" id="SSF64518">
    <property type="entry name" value="Phase 1 flagellin"/>
    <property type="match status" value="1"/>
</dbReference>
<evidence type="ECO:0000256" key="3">
    <source>
        <dbReference type="ARBA" id="ARBA00005709"/>
    </source>
</evidence>
<dbReference type="GO" id="GO:0009288">
    <property type="term" value="C:bacterial-type flagellum"/>
    <property type="evidence" value="ECO:0007669"/>
    <property type="project" value="UniProtKB-SubCell"/>
</dbReference>
<reference evidence="7" key="1">
    <citation type="submission" date="2024-07" db="EMBL/GenBank/DDBJ databases">
        <authorList>
            <person name="Biller S.J."/>
        </authorList>
    </citation>
    <scope>NUCLEOTIDE SEQUENCE</scope>
    <source>
        <strain evidence="7">WC2420</strain>
    </source>
</reference>
<keyword evidence="7" id="KW-0282">Flagellum</keyword>
<dbReference type="InterPro" id="IPR001029">
    <property type="entry name" value="Flagellin_N"/>
</dbReference>
<dbReference type="RefSeq" id="WP_369789325.1">
    <property type="nucleotide sequence ID" value="NZ_CP165628.1"/>
</dbReference>
<accession>A0AB39VSE0</accession>
<keyword evidence="7" id="KW-0969">Cilium</keyword>
<comment type="similarity">
    <text evidence="3">Belongs to the bacterial flagellin family.</text>
</comment>
<evidence type="ECO:0000259" key="6">
    <source>
        <dbReference type="Pfam" id="PF00669"/>
    </source>
</evidence>
<dbReference type="EMBL" id="CP165628">
    <property type="protein sequence ID" value="XDU72582.1"/>
    <property type="molecule type" value="Genomic_DNA"/>
</dbReference>
<protein>
    <submittedName>
        <fullName evidence="7">Flagellar hook-associated protein 3</fullName>
    </submittedName>
</protein>
<comment type="subcellular location">
    <subcellularLocation>
        <location evidence="1">Bacterial flagellum</location>
    </subcellularLocation>
    <subcellularLocation>
        <location evidence="2">Secreted</location>
    </subcellularLocation>
</comment>
<evidence type="ECO:0000256" key="1">
    <source>
        <dbReference type="ARBA" id="ARBA00004365"/>
    </source>
</evidence>